<feature type="compositionally biased region" description="Polar residues" evidence="1">
    <location>
        <begin position="13"/>
        <end position="31"/>
    </location>
</feature>
<reference evidence="2" key="1">
    <citation type="submission" date="2022-10" db="EMBL/GenBank/DDBJ databases">
        <title>Novel sulphate-reducing endosymbionts in the free-living metamonad Anaeramoeba.</title>
        <authorList>
            <person name="Jerlstrom-Hultqvist J."/>
            <person name="Cepicka I."/>
            <person name="Gallot-Lavallee L."/>
            <person name="Salas-Leiva D."/>
            <person name="Curtis B.A."/>
            <person name="Zahonova K."/>
            <person name="Pipaliya S."/>
            <person name="Dacks J."/>
            <person name="Roger A.J."/>
        </authorList>
    </citation>
    <scope>NUCLEOTIDE SEQUENCE</scope>
    <source>
        <strain evidence="2">BMAN</strain>
    </source>
</reference>
<gene>
    <name evidence="2" type="ORF">M0811_14380</name>
</gene>
<feature type="compositionally biased region" description="Polar residues" evidence="1">
    <location>
        <begin position="72"/>
        <end position="113"/>
    </location>
</feature>
<dbReference type="AlphaFoldDB" id="A0A9Q0RGV2"/>
<evidence type="ECO:0000313" key="2">
    <source>
        <dbReference type="EMBL" id="KAJ5079602.1"/>
    </source>
</evidence>
<evidence type="ECO:0000313" key="3">
    <source>
        <dbReference type="Proteomes" id="UP001149090"/>
    </source>
</evidence>
<keyword evidence="3" id="KW-1185">Reference proteome</keyword>
<feature type="region of interest" description="Disordered" evidence="1">
    <location>
        <begin position="1"/>
        <end position="31"/>
    </location>
</feature>
<accession>A0A9Q0RGV2</accession>
<organism evidence="2 3">
    <name type="scientific">Anaeramoeba ignava</name>
    <name type="common">Anaerobic marine amoeba</name>
    <dbReference type="NCBI Taxonomy" id="1746090"/>
    <lineage>
        <taxon>Eukaryota</taxon>
        <taxon>Metamonada</taxon>
        <taxon>Anaeramoebidae</taxon>
        <taxon>Anaeramoeba</taxon>
    </lineage>
</organism>
<sequence length="266" mass="31615">MDSFRHKKRSKNQNKQEITNETDLTKTNQKKYNQDFLYSNEISNEISKENLSYDTIDFYSKDLKKTPGQFARSRQPSKKTTQTNKTFQSQYLSKQDPKNIQSSQRTLSPQNQFQDQEFNKIQQEYSPQINSPKTSLDDHQSIQDPFPKFLDLLNNFQNLIQNQNFLDQINILYQQVIDTKTQPNSKQNLVCTQIQQTYELIQMLISEKMLQIDEKKEIQSLNNTVKILVEKYQSEKQNISKNFTTRRNYCANYAKKSFIEENHFNN</sequence>
<proteinExistence type="predicted"/>
<evidence type="ECO:0000256" key="1">
    <source>
        <dbReference type="SAM" id="MobiDB-lite"/>
    </source>
</evidence>
<dbReference type="EMBL" id="JAPDFW010000025">
    <property type="protein sequence ID" value="KAJ5079602.1"/>
    <property type="molecule type" value="Genomic_DNA"/>
</dbReference>
<feature type="compositionally biased region" description="Basic residues" evidence="1">
    <location>
        <begin position="1"/>
        <end position="12"/>
    </location>
</feature>
<comment type="caution">
    <text evidence="2">The sequence shown here is derived from an EMBL/GenBank/DDBJ whole genome shotgun (WGS) entry which is preliminary data.</text>
</comment>
<name>A0A9Q0RGV2_ANAIG</name>
<dbReference type="Proteomes" id="UP001149090">
    <property type="component" value="Unassembled WGS sequence"/>
</dbReference>
<feature type="region of interest" description="Disordered" evidence="1">
    <location>
        <begin position="67"/>
        <end position="113"/>
    </location>
</feature>
<protein>
    <submittedName>
        <fullName evidence="2">Uncharacterized protein</fullName>
    </submittedName>
</protein>